<dbReference type="PROSITE" id="PS50041">
    <property type="entry name" value="C_TYPE_LECTIN_2"/>
    <property type="match status" value="1"/>
</dbReference>
<dbReference type="InterPro" id="IPR016186">
    <property type="entry name" value="C-type_lectin-like/link_sf"/>
</dbReference>
<keyword evidence="1" id="KW-1015">Disulfide bond</keyword>
<dbReference type="PROSITE" id="PS00615">
    <property type="entry name" value="C_TYPE_LECTIN_1"/>
    <property type="match status" value="1"/>
</dbReference>
<evidence type="ECO:0000313" key="3">
    <source>
        <dbReference type="EMBL" id="KAK7884650.1"/>
    </source>
</evidence>
<dbReference type="InterPro" id="IPR001304">
    <property type="entry name" value="C-type_lectin-like"/>
</dbReference>
<dbReference type="InterPro" id="IPR016187">
    <property type="entry name" value="CTDL_fold"/>
</dbReference>
<dbReference type="Proteomes" id="UP001460270">
    <property type="component" value="Unassembled WGS sequence"/>
</dbReference>
<proteinExistence type="predicted"/>
<evidence type="ECO:0000313" key="4">
    <source>
        <dbReference type="Proteomes" id="UP001460270"/>
    </source>
</evidence>
<feature type="domain" description="C-type lectin" evidence="2">
    <location>
        <begin position="58"/>
        <end position="159"/>
    </location>
</feature>
<evidence type="ECO:0000256" key="1">
    <source>
        <dbReference type="ARBA" id="ARBA00023157"/>
    </source>
</evidence>
<dbReference type="SMART" id="SM00034">
    <property type="entry name" value="CLECT"/>
    <property type="match status" value="1"/>
</dbReference>
<dbReference type="InterPro" id="IPR018378">
    <property type="entry name" value="C-type_lectin_CS"/>
</dbReference>
<dbReference type="AlphaFoldDB" id="A0AAW0N4Z8"/>
<dbReference type="PANTHER" id="PTHR45784:SF3">
    <property type="entry name" value="C-TYPE LECTIN DOMAIN FAMILY 4 MEMBER K-LIKE-RELATED"/>
    <property type="match status" value="1"/>
</dbReference>
<sequence>MCRHQSWCVWCELTPIMCKQGRSTKFHEGLDADLYEEDPASQTSMRRLLHLQSGVKHFVLVNALMTWADSVAHCRQHYHDLAMIENSSEYQAVQNLNTRAWIGLYREPWRWSDNSNASFRNWKTPDPNNRDGREHCVIMNTDLLWMDDSCEKQLPFICYETLPRQWSTRFSLRLRSTADLGIHHKTQILNVLREELTMTVNISLQLITSPTKP</sequence>
<dbReference type="PANTHER" id="PTHR45784">
    <property type="entry name" value="C-TYPE LECTIN DOMAIN FAMILY 20 MEMBER A-RELATED"/>
    <property type="match status" value="1"/>
</dbReference>
<comment type="caution">
    <text evidence="3">The sequence shown here is derived from an EMBL/GenBank/DDBJ whole genome shotgun (WGS) entry which is preliminary data.</text>
</comment>
<dbReference type="Pfam" id="PF00059">
    <property type="entry name" value="Lectin_C"/>
    <property type="match status" value="1"/>
</dbReference>
<organism evidence="3 4">
    <name type="scientific">Mugilogobius chulae</name>
    <name type="common">yellowstripe goby</name>
    <dbReference type="NCBI Taxonomy" id="88201"/>
    <lineage>
        <taxon>Eukaryota</taxon>
        <taxon>Metazoa</taxon>
        <taxon>Chordata</taxon>
        <taxon>Craniata</taxon>
        <taxon>Vertebrata</taxon>
        <taxon>Euteleostomi</taxon>
        <taxon>Actinopterygii</taxon>
        <taxon>Neopterygii</taxon>
        <taxon>Teleostei</taxon>
        <taxon>Neoteleostei</taxon>
        <taxon>Acanthomorphata</taxon>
        <taxon>Gobiaria</taxon>
        <taxon>Gobiiformes</taxon>
        <taxon>Gobioidei</taxon>
        <taxon>Gobiidae</taxon>
        <taxon>Gobionellinae</taxon>
        <taxon>Mugilogobius</taxon>
    </lineage>
</organism>
<keyword evidence="4" id="KW-1185">Reference proteome</keyword>
<dbReference type="Gene3D" id="3.10.100.10">
    <property type="entry name" value="Mannose-Binding Protein A, subunit A"/>
    <property type="match status" value="1"/>
</dbReference>
<dbReference type="SUPFAM" id="SSF56436">
    <property type="entry name" value="C-type lectin-like"/>
    <property type="match status" value="1"/>
</dbReference>
<evidence type="ECO:0000259" key="2">
    <source>
        <dbReference type="PROSITE" id="PS50041"/>
    </source>
</evidence>
<accession>A0AAW0N4Z8</accession>
<protein>
    <recommendedName>
        <fullName evidence="2">C-type lectin domain-containing protein</fullName>
    </recommendedName>
</protein>
<gene>
    <name evidence="3" type="ORF">WMY93_027773</name>
</gene>
<dbReference type="EMBL" id="JBBPFD010000020">
    <property type="protein sequence ID" value="KAK7884650.1"/>
    <property type="molecule type" value="Genomic_DNA"/>
</dbReference>
<name>A0AAW0N4Z8_9GOBI</name>
<reference evidence="4" key="1">
    <citation type="submission" date="2024-04" db="EMBL/GenBank/DDBJ databases">
        <title>Salinicola lusitanus LLJ914,a marine bacterium isolated from the Okinawa Trough.</title>
        <authorList>
            <person name="Li J."/>
        </authorList>
    </citation>
    <scope>NUCLEOTIDE SEQUENCE [LARGE SCALE GENOMIC DNA]</scope>
</reference>